<dbReference type="RefSeq" id="WP_271736855.1">
    <property type="nucleotide sequence ID" value="NZ_CP116591.1"/>
</dbReference>
<protein>
    <submittedName>
        <fullName evidence="1">Uncharacterized protein</fullName>
    </submittedName>
</protein>
<evidence type="ECO:0000313" key="2">
    <source>
        <dbReference type="Proteomes" id="UP001179483"/>
    </source>
</evidence>
<name>A0AAF0BFB7_9LACT</name>
<organism evidence="1 2">
    <name type="scientific">Aerococcus urinaeequi</name>
    <dbReference type="NCBI Taxonomy" id="51665"/>
    <lineage>
        <taxon>Bacteria</taxon>
        <taxon>Bacillati</taxon>
        <taxon>Bacillota</taxon>
        <taxon>Bacilli</taxon>
        <taxon>Lactobacillales</taxon>
        <taxon>Aerococcaceae</taxon>
        <taxon>Aerococcus</taxon>
    </lineage>
</organism>
<dbReference type="AlphaFoldDB" id="A0AAF0BFB7"/>
<dbReference type="EMBL" id="CP116591">
    <property type="protein sequence ID" value="WCG38773.1"/>
    <property type="molecule type" value="Genomic_DNA"/>
</dbReference>
<geneLocation type="plasmid" evidence="1 2">
    <name>pK79-1-A</name>
</geneLocation>
<evidence type="ECO:0000313" key="1">
    <source>
        <dbReference type="EMBL" id="WCG38773.1"/>
    </source>
</evidence>
<reference evidence="1" key="1">
    <citation type="submission" date="2023-01" db="EMBL/GenBank/DDBJ databases">
        <title>Oxazolidinone resistance genes in florfenicol resistant enterococci from beef cattle and veal calves at slaughter.</title>
        <authorList>
            <person name="Biggel M."/>
        </authorList>
    </citation>
    <scope>NUCLEOTIDE SEQUENCE</scope>
    <source>
        <strain evidence="1">K79-1</strain>
        <plasmid evidence="1">pK79-1-A</plasmid>
    </source>
</reference>
<keyword evidence="1" id="KW-0614">Plasmid</keyword>
<accession>A0AAF0BFB7</accession>
<proteinExistence type="predicted"/>
<dbReference type="Proteomes" id="UP001179483">
    <property type="component" value="Plasmid pK79-1-A"/>
</dbReference>
<gene>
    <name evidence="1" type="ORF">PML80_10015</name>
</gene>
<sequence length="138" mass="16710">MKIYDYEELIKLLNADSRYFVINGDDVDKLFRKKNTYEIEYIDMYGGKEFLYTNNILKRREHIYSGASIYKLQTYQDEIKDRIADGQNLVFVNPKNEVHFEKSIMTYKLLFNYIGKAFTINEKRIEYQTQVYGEYTYH</sequence>